<dbReference type="GO" id="GO:0015031">
    <property type="term" value="P:protein transport"/>
    <property type="evidence" value="ECO:0007669"/>
    <property type="project" value="UniProtKB-KW"/>
</dbReference>
<keyword evidence="2" id="KW-0813">Transport</keyword>
<reference evidence="8" key="1">
    <citation type="submission" date="2011-01" db="EMBL/GenBank/DDBJ databases">
        <title>Complete sequence of chromosome of Rahnella sp. Y9602.</title>
        <authorList>
            <consortium name="US DOE Joint Genome Institute"/>
            <person name="Lucas S."/>
            <person name="Copeland A."/>
            <person name="Lapidus A."/>
            <person name="Cheng J.-F."/>
            <person name="Goodwin L."/>
            <person name="Pitluck S."/>
            <person name="Lu M."/>
            <person name="Detter J.C."/>
            <person name="Han C."/>
            <person name="Tapia R."/>
            <person name="Land M."/>
            <person name="Hauser L."/>
            <person name="Kyrpides N."/>
            <person name="Ivanova N."/>
            <person name="Ovchinnikova G."/>
            <person name="Pagani I."/>
            <person name="Sobecky P.A."/>
            <person name="Martinez R.J."/>
            <person name="Woyke T."/>
        </authorList>
    </citation>
    <scope>NUCLEOTIDE SEQUENCE [LARGE SCALE GENOMIC DNA]</scope>
    <source>
        <strain evidence="8">Y9602</strain>
    </source>
</reference>
<evidence type="ECO:0000256" key="4">
    <source>
        <dbReference type="ARBA" id="ARBA00022927"/>
    </source>
</evidence>
<evidence type="ECO:0000313" key="9">
    <source>
        <dbReference type="Proteomes" id="UP001598201"/>
    </source>
</evidence>
<evidence type="ECO:0000256" key="3">
    <source>
        <dbReference type="ARBA" id="ARBA00022729"/>
    </source>
</evidence>
<evidence type="ECO:0000313" key="7">
    <source>
        <dbReference type="EMBL" id="MFD3226180.1"/>
    </source>
</evidence>
<reference evidence="7 9" key="3">
    <citation type="submission" date="2024-09" db="EMBL/GenBank/DDBJ databases">
        <title>Genomes of Rahnella.</title>
        <authorList>
            <person name="Mnguni F.C."/>
            <person name="Shin G.Y."/>
            <person name="Coutinho T."/>
        </authorList>
    </citation>
    <scope>NUCLEOTIDE SEQUENCE [LARGE SCALE GENOMIC DNA]</scope>
    <source>
        <strain evidence="7 9">20WA0057</strain>
    </source>
</reference>
<dbReference type="InterPro" id="IPR004564">
    <property type="entry name" value="OM_lipoprot_carrier_LolA-like"/>
</dbReference>
<dbReference type="GeneID" id="95418397"/>
<keyword evidence="3 5" id="KW-0732">Signal</keyword>
<dbReference type="PANTHER" id="PTHR35869">
    <property type="entry name" value="OUTER-MEMBRANE LIPOPROTEIN CARRIER PROTEIN"/>
    <property type="match status" value="1"/>
</dbReference>
<keyword evidence="6" id="KW-0449">Lipoprotein</keyword>
<feature type="signal peptide" evidence="5">
    <location>
        <begin position="1"/>
        <end position="18"/>
    </location>
</feature>
<dbReference type="Pfam" id="PF19574">
    <property type="entry name" value="LolA_3"/>
    <property type="match status" value="1"/>
</dbReference>
<protein>
    <submittedName>
        <fullName evidence="7">Outer membrane lipoprotein carrier protein LolA</fullName>
    </submittedName>
    <submittedName>
        <fullName evidence="6">Putative outer-membrane lipoprotein carrier protein</fullName>
    </submittedName>
</protein>
<evidence type="ECO:0000313" key="6">
    <source>
        <dbReference type="EMBL" id="ADW72530.1"/>
    </source>
</evidence>
<proteinExistence type="predicted"/>
<gene>
    <name evidence="6" type="ordered locus">Rahaq_0905</name>
    <name evidence="7" type="ORF">ACFPK4_21785</name>
</gene>
<accession>A0A0H3F933</accession>
<sequence length="201" mass="22816" precursor="true">MKAFLLFVLTVFSVTANAVTLEELQQRFSQVPVLRAEFAQQRTISGMAQPLNSSGNLLIARQQGLWWQQEKPFSLTLLLTENRMVQIMAGQQPQVVTAETNPQMFQFNSLLSALFHADRKVLEENFSLDFTDHGKGAWTLILTPKVSPLNRLFRSITLNGETFLNNIDINDMQGDATHIRFFNQKTTPAMLTDAEKRHFAS</sequence>
<dbReference type="HOGENOM" id="CLU_091014_3_1_6"/>
<dbReference type="Proteomes" id="UP001598201">
    <property type="component" value="Unassembled WGS sequence"/>
</dbReference>
<organism evidence="6 8">
    <name type="scientific">Rahnella sp. (strain Y9602)</name>
    <dbReference type="NCBI Taxonomy" id="2703885"/>
    <lineage>
        <taxon>Bacteria</taxon>
        <taxon>Pseudomonadati</taxon>
        <taxon>Pseudomonadota</taxon>
        <taxon>Gammaproteobacteria</taxon>
        <taxon>Enterobacterales</taxon>
        <taxon>Yersiniaceae</taxon>
        <taxon>Rahnella</taxon>
    </lineage>
</organism>
<dbReference type="eggNOG" id="COG2834">
    <property type="taxonomic scope" value="Bacteria"/>
</dbReference>
<keyword evidence="4" id="KW-0653">Protein transport</keyword>
<name>A0A0H3F933_RAHSY</name>
<evidence type="ECO:0000256" key="1">
    <source>
        <dbReference type="ARBA" id="ARBA00011245"/>
    </source>
</evidence>
<keyword evidence="9" id="KW-1185">Reference proteome</keyword>
<dbReference type="PANTHER" id="PTHR35869:SF1">
    <property type="entry name" value="OUTER-MEMBRANE LIPOPROTEIN CARRIER PROTEIN"/>
    <property type="match status" value="1"/>
</dbReference>
<dbReference type="EMBL" id="JBHUCJ010000075">
    <property type="protein sequence ID" value="MFD3226180.1"/>
    <property type="molecule type" value="Genomic_DNA"/>
</dbReference>
<dbReference type="InterPro" id="IPR029046">
    <property type="entry name" value="LolA/LolB/LppX"/>
</dbReference>
<dbReference type="EMBL" id="CP002505">
    <property type="protein sequence ID" value="ADW72530.1"/>
    <property type="molecule type" value="Genomic_DNA"/>
</dbReference>
<comment type="subunit">
    <text evidence="1">Monomer.</text>
</comment>
<dbReference type="RefSeq" id="WP_013574235.1">
    <property type="nucleotide sequence ID" value="NC_015061.1"/>
</dbReference>
<dbReference type="Proteomes" id="UP000007257">
    <property type="component" value="Chromosome"/>
</dbReference>
<dbReference type="KEGG" id="rah:Rahaq_0905"/>
<dbReference type="Gene3D" id="2.50.20.10">
    <property type="entry name" value="Lipoprotein localisation LolA/LolB/LppX"/>
    <property type="match status" value="1"/>
</dbReference>
<dbReference type="OrthoDB" id="5700849at2"/>
<feature type="chain" id="PRO_5002608970" evidence="5">
    <location>
        <begin position="19"/>
        <end position="201"/>
    </location>
</feature>
<dbReference type="SUPFAM" id="SSF89392">
    <property type="entry name" value="Prokaryotic lipoproteins and lipoprotein localization factors"/>
    <property type="match status" value="1"/>
</dbReference>
<evidence type="ECO:0000256" key="2">
    <source>
        <dbReference type="ARBA" id="ARBA00022448"/>
    </source>
</evidence>
<dbReference type="AlphaFoldDB" id="A0A0H3F933"/>
<reference evidence="6 8" key="2">
    <citation type="journal article" date="2012" name="J. Bacteriol.">
        <title>Complete Genome Sequence of Rahnella sp. Strain Y9602, a Gammaproteobacterium Isolate from Metal- and Radionuclide-Contaminated Soil.</title>
        <authorList>
            <person name="Martinez R.J."/>
            <person name="Bruce D."/>
            <person name="Detter C."/>
            <person name="Goodwin L.A."/>
            <person name="Han J."/>
            <person name="Han C.S."/>
            <person name="Held B."/>
            <person name="Land M.L."/>
            <person name="Mikhailova N."/>
            <person name="Nolan M."/>
            <person name="Pennacchio L."/>
            <person name="Pitluck S."/>
            <person name="Tapia R."/>
            <person name="Woyke T."/>
            <person name="Sobecky P.A."/>
        </authorList>
    </citation>
    <scope>NUCLEOTIDE SEQUENCE [LARGE SCALE GENOMIC DNA]</scope>
    <source>
        <strain evidence="6 8">Y9602</strain>
    </source>
</reference>
<evidence type="ECO:0000256" key="5">
    <source>
        <dbReference type="SAM" id="SignalP"/>
    </source>
</evidence>
<evidence type="ECO:0000313" key="8">
    <source>
        <dbReference type="Proteomes" id="UP000007257"/>
    </source>
</evidence>
<dbReference type="CDD" id="cd16325">
    <property type="entry name" value="LolA"/>
    <property type="match status" value="1"/>
</dbReference>